<keyword evidence="7 11" id="KW-1133">Transmembrane helix</keyword>
<evidence type="ECO:0000256" key="11">
    <source>
        <dbReference type="SAM" id="Phobius"/>
    </source>
</evidence>
<feature type="transmembrane region" description="Helical" evidence="11">
    <location>
        <begin position="426"/>
        <end position="445"/>
    </location>
</feature>
<evidence type="ECO:0000259" key="13">
    <source>
        <dbReference type="PROSITE" id="PS50836"/>
    </source>
</evidence>
<feature type="signal peptide" evidence="12">
    <location>
        <begin position="1"/>
        <end position="19"/>
    </location>
</feature>
<organism evidence="17 18">
    <name type="scientific">Adineta steineri</name>
    <dbReference type="NCBI Taxonomy" id="433720"/>
    <lineage>
        <taxon>Eukaryota</taxon>
        <taxon>Metazoa</taxon>
        <taxon>Spiralia</taxon>
        <taxon>Gnathifera</taxon>
        <taxon>Rotifera</taxon>
        <taxon>Eurotatoria</taxon>
        <taxon>Bdelloidea</taxon>
        <taxon>Adinetida</taxon>
        <taxon>Adinetidae</taxon>
        <taxon>Adineta</taxon>
    </lineage>
</organism>
<feature type="domain" description="DOMON" evidence="13">
    <location>
        <begin position="207"/>
        <end position="335"/>
    </location>
</feature>
<dbReference type="Pfam" id="PF03188">
    <property type="entry name" value="Cytochrom_B561"/>
    <property type="match status" value="1"/>
</dbReference>
<feature type="transmembrane region" description="Helical" evidence="11">
    <location>
        <begin position="495"/>
        <end position="517"/>
    </location>
</feature>
<keyword evidence="5 11" id="KW-0812">Transmembrane</keyword>
<evidence type="ECO:0000256" key="5">
    <source>
        <dbReference type="ARBA" id="ARBA00022692"/>
    </source>
</evidence>
<keyword evidence="8" id="KW-0408">Iron</keyword>
<dbReference type="PROSITE" id="PS50939">
    <property type="entry name" value="CYTOCHROME_B561"/>
    <property type="match status" value="1"/>
</dbReference>
<feature type="chain" id="PRO_5036233524" description="Ferric-chelate reductase 1" evidence="12">
    <location>
        <begin position="20"/>
        <end position="619"/>
    </location>
</feature>
<feature type="transmembrane region" description="Helical" evidence="11">
    <location>
        <begin position="529"/>
        <end position="549"/>
    </location>
</feature>
<dbReference type="InterPro" id="IPR045879">
    <property type="entry name" value="B561A"/>
</dbReference>
<name>A0A818LJE8_9BILA</name>
<proteinExistence type="inferred from homology"/>
<evidence type="ECO:0000256" key="10">
    <source>
        <dbReference type="ARBA" id="ARBA00023180"/>
    </source>
</evidence>
<dbReference type="InterPro" id="IPR006593">
    <property type="entry name" value="Cyt_b561/ferric_Rdtase_TM"/>
</dbReference>
<dbReference type="CDD" id="cd08760">
    <property type="entry name" value="Cyt_b561_FRRS1_like"/>
    <property type="match status" value="1"/>
</dbReference>
<evidence type="ECO:0000256" key="8">
    <source>
        <dbReference type="ARBA" id="ARBA00023004"/>
    </source>
</evidence>
<keyword evidence="12" id="KW-0732">Signal</keyword>
<comment type="similarity">
    <text evidence="3">Belongs to the FRRS1 family.</text>
</comment>
<evidence type="ECO:0000313" key="17">
    <source>
        <dbReference type="EMBL" id="CAF3573822.1"/>
    </source>
</evidence>
<evidence type="ECO:0000256" key="6">
    <source>
        <dbReference type="ARBA" id="ARBA00022982"/>
    </source>
</evidence>
<dbReference type="InterPro" id="IPR002861">
    <property type="entry name" value="Reeler_dom"/>
</dbReference>
<comment type="subcellular location">
    <subcellularLocation>
        <location evidence="2">Membrane</location>
        <topology evidence="2">Multi-pass membrane protein</topology>
    </subcellularLocation>
</comment>
<feature type="domain" description="Cytochrome b561" evidence="14">
    <location>
        <begin position="348"/>
        <end position="554"/>
    </location>
</feature>
<feature type="domain" description="Reelin" evidence="15">
    <location>
        <begin position="12"/>
        <end position="179"/>
    </location>
</feature>
<dbReference type="InterPro" id="IPR042307">
    <property type="entry name" value="Reeler_sf"/>
</dbReference>
<sequence length="619" mass="68600">MKSSIYRLFFFFTIFIKHGYNYPTGAPDTICGTMTPGHGVSSQTCSSKYTLKSDKSQYGTSDVIHITVNGSTSTDVFEGVLLVAKTQTSGQVIGTWVVVSSTTRVVNCDGVANTGITHISNDNKLSVEALWYPPATITDPNTIIKATIVTAFTTIYVNCFSITLNPKQANISSNGTTLLASNITTISSSTIISPTTTTPIVSQTSDVGVNINWTYTNGLTSVKMQINNLKTSQWLALGLSLDQQMGEDHVFVCKHLSDNTVALERRINPGGHTPPVLASTIANPGGTLNIITQKLENGIAYCEFTLSNFTSSTRRKRAISVLSQSTPYYPLIAIGNLDSSNQMMQHTSETALSQNVQLNQQTKVVYNIDGSGDSAQSNLMKAHGIIMIFTWILFVSTGIILARYFKQTWPNKKLCGHPIWFAVHRALMPCTALLTIIAFILILVYEKGKWIEKDEQPEFAHSIVGILVICFVIIQPIMALFRCKPDAHYRFIFNYLHRFVGISALILSIVAMFLAMFFTQFNFRATKVWGILVAWSCWLPIIFIIFWFIDFHYKQETTELRKADSYDMNDVQRNGPVQINTVEVINNTKKDRIKGIFLLIHIMVALGLALALAIVVGKA</sequence>
<gene>
    <name evidence="16" type="ORF">JYZ213_LOCUS27879</name>
    <name evidence="17" type="ORF">OXD698_LOCUS5049</name>
</gene>
<keyword evidence="4" id="KW-0813">Transport</keyword>
<dbReference type="PROSITE" id="PS50836">
    <property type="entry name" value="DOMON"/>
    <property type="match status" value="1"/>
</dbReference>
<dbReference type="PANTHER" id="PTHR47281:SF1">
    <property type="entry name" value="OS09G0557700 PROTEIN"/>
    <property type="match status" value="1"/>
</dbReference>
<feature type="transmembrane region" description="Helical" evidence="11">
    <location>
        <begin position="596"/>
        <end position="616"/>
    </location>
</feature>
<comment type="cofactor">
    <cofactor evidence="1">
        <name>heme b</name>
        <dbReference type="ChEBI" id="CHEBI:60344"/>
    </cofactor>
</comment>
<evidence type="ECO:0000259" key="15">
    <source>
        <dbReference type="PROSITE" id="PS51019"/>
    </source>
</evidence>
<dbReference type="Proteomes" id="UP000663845">
    <property type="component" value="Unassembled WGS sequence"/>
</dbReference>
<dbReference type="Proteomes" id="UP000663844">
    <property type="component" value="Unassembled WGS sequence"/>
</dbReference>
<keyword evidence="6" id="KW-0249">Electron transport</keyword>
<feature type="transmembrane region" description="Helical" evidence="11">
    <location>
        <begin position="460"/>
        <end position="483"/>
    </location>
</feature>
<dbReference type="Gene3D" id="1.20.120.1770">
    <property type="match status" value="1"/>
</dbReference>
<evidence type="ECO:0000256" key="9">
    <source>
        <dbReference type="ARBA" id="ARBA00023136"/>
    </source>
</evidence>
<dbReference type="PROSITE" id="PS51019">
    <property type="entry name" value="REELIN"/>
    <property type="match status" value="1"/>
</dbReference>
<dbReference type="Gene3D" id="2.60.40.4060">
    <property type="entry name" value="Reeler domain"/>
    <property type="match status" value="1"/>
</dbReference>
<dbReference type="InterPro" id="IPR005018">
    <property type="entry name" value="DOMON_domain"/>
</dbReference>
<dbReference type="EMBL" id="CAJNOG010000395">
    <property type="protein sequence ID" value="CAF1218698.1"/>
    <property type="molecule type" value="Genomic_DNA"/>
</dbReference>
<evidence type="ECO:0000313" key="16">
    <source>
        <dbReference type="EMBL" id="CAF1218698.1"/>
    </source>
</evidence>
<dbReference type="AlphaFoldDB" id="A0A818LJE8"/>
<dbReference type="Pfam" id="PF02014">
    <property type="entry name" value="Reeler"/>
    <property type="match status" value="1"/>
</dbReference>
<keyword evidence="9 11" id="KW-0472">Membrane</keyword>
<reference evidence="17" key="1">
    <citation type="submission" date="2021-02" db="EMBL/GenBank/DDBJ databases">
        <authorList>
            <person name="Nowell W R."/>
        </authorList>
    </citation>
    <scope>NUCLEOTIDE SEQUENCE</scope>
</reference>
<dbReference type="PANTHER" id="PTHR47281">
    <property type="entry name" value="OS09G0557700 PROTEIN"/>
    <property type="match status" value="1"/>
</dbReference>
<dbReference type="GO" id="GO:0016020">
    <property type="term" value="C:membrane"/>
    <property type="evidence" value="ECO:0007669"/>
    <property type="project" value="UniProtKB-SubCell"/>
</dbReference>
<evidence type="ECO:0000256" key="1">
    <source>
        <dbReference type="ARBA" id="ARBA00001970"/>
    </source>
</evidence>
<evidence type="ECO:0000259" key="14">
    <source>
        <dbReference type="PROSITE" id="PS50939"/>
    </source>
</evidence>
<evidence type="ECO:0000256" key="12">
    <source>
        <dbReference type="SAM" id="SignalP"/>
    </source>
</evidence>
<dbReference type="CDD" id="cd08544">
    <property type="entry name" value="Reeler"/>
    <property type="match status" value="1"/>
</dbReference>
<evidence type="ECO:0008006" key="19">
    <source>
        <dbReference type="Google" id="ProtNLM"/>
    </source>
</evidence>
<protein>
    <recommendedName>
        <fullName evidence="19">Ferric-chelate reductase 1</fullName>
    </recommendedName>
</protein>
<dbReference type="SMART" id="SM00665">
    <property type="entry name" value="B561"/>
    <property type="match status" value="1"/>
</dbReference>
<comment type="caution">
    <text evidence="17">The sequence shown here is derived from an EMBL/GenBank/DDBJ whole genome shotgun (WGS) entry which is preliminary data.</text>
</comment>
<dbReference type="EMBL" id="CAJOAZ010000199">
    <property type="protein sequence ID" value="CAF3573822.1"/>
    <property type="molecule type" value="Genomic_DNA"/>
</dbReference>
<feature type="transmembrane region" description="Helical" evidence="11">
    <location>
        <begin position="384"/>
        <end position="405"/>
    </location>
</feature>
<evidence type="ECO:0000256" key="2">
    <source>
        <dbReference type="ARBA" id="ARBA00004141"/>
    </source>
</evidence>
<evidence type="ECO:0000256" key="7">
    <source>
        <dbReference type="ARBA" id="ARBA00022989"/>
    </source>
</evidence>
<accession>A0A818LJE8</accession>
<keyword evidence="10" id="KW-0325">Glycoprotein</keyword>
<evidence type="ECO:0000313" key="18">
    <source>
        <dbReference type="Proteomes" id="UP000663844"/>
    </source>
</evidence>
<evidence type="ECO:0000256" key="3">
    <source>
        <dbReference type="ARBA" id="ARBA00009195"/>
    </source>
</evidence>
<evidence type="ECO:0000256" key="4">
    <source>
        <dbReference type="ARBA" id="ARBA00022448"/>
    </source>
</evidence>
<dbReference type="Pfam" id="PF03351">
    <property type="entry name" value="DOMON"/>
    <property type="match status" value="1"/>
</dbReference>